<evidence type="ECO:0000256" key="6">
    <source>
        <dbReference type="ARBA" id="ARBA00022741"/>
    </source>
</evidence>
<dbReference type="FunFam" id="3.10.250.10:FF:000005">
    <property type="entry name" value="Neurotrypsin isoform A"/>
    <property type="match status" value="3"/>
</dbReference>
<dbReference type="PROSITE" id="PS00420">
    <property type="entry name" value="SRCR_1"/>
    <property type="match status" value="4"/>
</dbReference>
<evidence type="ECO:0000256" key="9">
    <source>
        <dbReference type="ARBA" id="ARBA00022989"/>
    </source>
</evidence>
<evidence type="ECO:0000259" key="19">
    <source>
        <dbReference type="PROSITE" id="PS50038"/>
    </source>
</evidence>
<feature type="disulfide bond" evidence="14">
    <location>
        <begin position="210"/>
        <end position="220"/>
    </location>
</feature>
<keyword evidence="9 16" id="KW-1133">Transmembrane helix</keyword>
<feature type="domain" description="FZ" evidence="19">
    <location>
        <begin position="373"/>
        <end position="517"/>
    </location>
</feature>
<dbReference type="FunFam" id="3.10.250.10:FF:000016">
    <property type="entry name" value="Scavenger receptor cysteine-rich protein type 12"/>
    <property type="match status" value="1"/>
</dbReference>
<feature type="disulfide bond" evidence="14">
    <location>
        <begin position="835"/>
        <end position="899"/>
    </location>
</feature>
<keyword evidence="11" id="KW-0829">Tyrosine-protein kinase</keyword>
<keyword evidence="2" id="KW-0808">Transferase</keyword>
<evidence type="ECO:0000256" key="3">
    <source>
        <dbReference type="ARBA" id="ARBA00022692"/>
    </source>
</evidence>
<dbReference type="GO" id="GO:0004713">
    <property type="term" value="F:protein tyrosine kinase activity"/>
    <property type="evidence" value="ECO:0007669"/>
    <property type="project" value="UniProtKB-KW"/>
</dbReference>
<dbReference type="Gene3D" id="3.10.250.10">
    <property type="entry name" value="SRCR-like domain"/>
    <property type="match status" value="5"/>
</dbReference>
<evidence type="ECO:0000256" key="5">
    <source>
        <dbReference type="ARBA" id="ARBA00022737"/>
    </source>
</evidence>
<reference evidence="22" key="1">
    <citation type="journal article" date="2010" name="Nature">
        <title>The Amphimedon queenslandica genome and the evolution of animal complexity.</title>
        <authorList>
            <person name="Srivastava M."/>
            <person name="Simakov O."/>
            <person name="Chapman J."/>
            <person name="Fahey B."/>
            <person name="Gauthier M.E."/>
            <person name="Mitros T."/>
            <person name="Richards G.S."/>
            <person name="Conaco C."/>
            <person name="Dacre M."/>
            <person name="Hellsten U."/>
            <person name="Larroux C."/>
            <person name="Putnam N.H."/>
            <person name="Stanke M."/>
            <person name="Adamska M."/>
            <person name="Darling A."/>
            <person name="Degnan S.M."/>
            <person name="Oakley T.H."/>
            <person name="Plachetzki D.C."/>
            <person name="Zhai Y."/>
            <person name="Adamski M."/>
            <person name="Calcino A."/>
            <person name="Cummins S.F."/>
            <person name="Goodstein D.M."/>
            <person name="Harris C."/>
            <person name="Jackson D.J."/>
            <person name="Leys S.P."/>
            <person name="Shu S."/>
            <person name="Woodcroft B.J."/>
            <person name="Vervoort M."/>
            <person name="Kosik K.S."/>
            <person name="Manning G."/>
            <person name="Degnan B.M."/>
            <person name="Rokhsar D.S."/>
        </authorList>
    </citation>
    <scope>NUCLEOTIDE SEQUENCE [LARGE SCALE GENOMIC DNA]</scope>
</reference>
<evidence type="ECO:0000259" key="20">
    <source>
        <dbReference type="PROSITE" id="PS50287"/>
    </source>
</evidence>
<organism evidence="21">
    <name type="scientific">Amphimedon queenslandica</name>
    <name type="common">Sponge</name>
    <dbReference type="NCBI Taxonomy" id="400682"/>
    <lineage>
        <taxon>Eukaryota</taxon>
        <taxon>Metazoa</taxon>
        <taxon>Porifera</taxon>
        <taxon>Demospongiae</taxon>
        <taxon>Heteroscleromorpha</taxon>
        <taxon>Haplosclerida</taxon>
        <taxon>Niphatidae</taxon>
        <taxon>Amphimedon</taxon>
    </lineage>
</organism>
<evidence type="ECO:0000256" key="12">
    <source>
        <dbReference type="ARBA" id="ARBA00023157"/>
    </source>
</evidence>
<dbReference type="InterPro" id="IPR011009">
    <property type="entry name" value="Kinase-like_dom_sf"/>
</dbReference>
<keyword evidence="7" id="KW-0418">Kinase</keyword>
<keyword evidence="22" id="KW-1185">Reference proteome</keyword>
<feature type="domain" description="Protein kinase" evidence="18">
    <location>
        <begin position="1185"/>
        <end position="1468"/>
    </location>
</feature>
<feature type="disulfide bond" evidence="14">
    <location>
        <begin position="177"/>
        <end position="238"/>
    </location>
</feature>
<evidence type="ECO:0000256" key="7">
    <source>
        <dbReference type="ARBA" id="ARBA00022777"/>
    </source>
</evidence>
<dbReference type="InterPro" id="IPR036772">
    <property type="entry name" value="SRCR-like_dom_sf"/>
</dbReference>
<evidence type="ECO:0000256" key="10">
    <source>
        <dbReference type="ARBA" id="ARBA00023136"/>
    </source>
</evidence>
<evidence type="ECO:0000256" key="16">
    <source>
        <dbReference type="SAM" id="Phobius"/>
    </source>
</evidence>
<feature type="disulfide bond" evidence="14">
    <location>
        <begin position="99"/>
        <end position="109"/>
    </location>
</feature>
<evidence type="ECO:0000256" key="17">
    <source>
        <dbReference type="SAM" id="SignalP"/>
    </source>
</evidence>
<dbReference type="PROSITE" id="PS00109">
    <property type="entry name" value="PROTEIN_KINASE_TYR"/>
    <property type="match status" value="1"/>
</dbReference>
<dbReference type="PRINTS" id="PR00109">
    <property type="entry name" value="TYRKINASE"/>
</dbReference>
<feature type="disulfide bond" evidence="14">
    <location>
        <begin position="164"/>
        <end position="228"/>
    </location>
</feature>
<dbReference type="Gene3D" id="1.10.510.10">
    <property type="entry name" value="Transferase(Phosphotransferase) domain 1"/>
    <property type="match status" value="1"/>
</dbReference>
<dbReference type="InterPro" id="IPR001245">
    <property type="entry name" value="Ser-Thr/Tyr_kinase_cat_dom"/>
</dbReference>
<gene>
    <name evidence="21" type="primary">100634342</name>
</gene>
<evidence type="ECO:0000256" key="4">
    <source>
        <dbReference type="ARBA" id="ARBA00022729"/>
    </source>
</evidence>
<dbReference type="Pfam" id="PF07714">
    <property type="entry name" value="PK_Tyr_Ser-Thr"/>
    <property type="match status" value="1"/>
</dbReference>
<dbReference type="eggNOG" id="ENOG502QQQ3">
    <property type="taxonomic scope" value="Eukaryota"/>
</dbReference>
<name>A0A1X7VWS9_AMPQE</name>
<evidence type="ECO:0000256" key="8">
    <source>
        <dbReference type="ARBA" id="ARBA00022840"/>
    </source>
</evidence>
<dbReference type="KEGG" id="aqu:100634342"/>
<feature type="domain" description="SRCR" evidence="20">
    <location>
        <begin position="29"/>
        <end position="130"/>
    </location>
</feature>
<accession>A0A1X7VWS9</accession>
<dbReference type="GO" id="GO:0016020">
    <property type="term" value="C:membrane"/>
    <property type="evidence" value="ECO:0007669"/>
    <property type="project" value="UniProtKB-SubCell"/>
</dbReference>
<dbReference type="PROSITE" id="PS50038">
    <property type="entry name" value="FZ"/>
    <property type="match status" value="3"/>
</dbReference>
<feature type="disulfide bond" evidence="14">
    <location>
        <begin position="848"/>
        <end position="909"/>
    </location>
</feature>
<feature type="domain" description="SRCR" evidence="20">
    <location>
        <begin position="248"/>
        <end position="349"/>
    </location>
</feature>
<dbReference type="PROSITE" id="PS50287">
    <property type="entry name" value="SRCR_2"/>
    <property type="match status" value="5"/>
</dbReference>
<dbReference type="InterPro" id="IPR017441">
    <property type="entry name" value="Protein_kinase_ATP_BS"/>
</dbReference>
<keyword evidence="8 15" id="KW-0067">ATP-binding</keyword>
<dbReference type="Pfam" id="PF00530">
    <property type="entry name" value="SRCR"/>
    <property type="match status" value="5"/>
</dbReference>
<dbReference type="Gene3D" id="1.10.2000.10">
    <property type="entry name" value="Frizzled cysteine-rich domain"/>
    <property type="match status" value="3"/>
</dbReference>
<feature type="transmembrane region" description="Helical" evidence="16">
    <location>
        <begin position="1096"/>
        <end position="1121"/>
    </location>
</feature>
<feature type="domain" description="FZ" evidence="19">
    <location>
        <begin position="653"/>
        <end position="797"/>
    </location>
</feature>
<feature type="disulfide bond" evidence="14">
    <location>
        <begin position="598"/>
        <end position="608"/>
    </location>
</feature>
<evidence type="ECO:0000256" key="11">
    <source>
        <dbReference type="ARBA" id="ARBA00023137"/>
    </source>
</evidence>
<keyword evidence="12 14" id="KW-1015">Disulfide bond</keyword>
<dbReference type="GO" id="GO:0005524">
    <property type="term" value="F:ATP binding"/>
    <property type="evidence" value="ECO:0007669"/>
    <property type="project" value="UniProtKB-UniRule"/>
</dbReference>
<keyword evidence="4 17" id="KW-0732">Signal</keyword>
<feature type="domain" description="SRCR" evidence="20">
    <location>
        <begin position="528"/>
        <end position="629"/>
    </location>
</feature>
<dbReference type="PANTHER" id="PTHR48071:SF18">
    <property type="entry name" value="DELETED IN MALIGNANT BRAIN TUMORS 1 PROTEIN-RELATED"/>
    <property type="match status" value="1"/>
</dbReference>
<keyword evidence="3 16" id="KW-0812">Transmembrane</keyword>
<reference evidence="21" key="2">
    <citation type="submission" date="2017-05" db="UniProtKB">
        <authorList>
            <consortium name="EnsemblMetazoa"/>
        </authorList>
    </citation>
    <scope>IDENTIFICATION</scope>
</reference>
<comment type="caution">
    <text evidence="14">Lacks conserved residue(s) required for the propagation of feature annotation.</text>
</comment>
<evidence type="ECO:0008006" key="23">
    <source>
        <dbReference type="Google" id="ProtNLM"/>
    </source>
</evidence>
<evidence type="ECO:0000256" key="14">
    <source>
        <dbReference type="PROSITE-ProRule" id="PRU00196"/>
    </source>
</evidence>
<dbReference type="FunFam" id="1.10.510.10:FF:000554">
    <property type="entry name" value="Predicted protein"/>
    <property type="match status" value="1"/>
</dbReference>
<protein>
    <recommendedName>
        <fullName evidence="23">Receptor protein-tyrosine kinase</fullName>
    </recommendedName>
</protein>
<dbReference type="PROSITE" id="PS50011">
    <property type="entry name" value="PROTEIN_KINASE_DOM"/>
    <property type="match status" value="1"/>
</dbReference>
<dbReference type="SUPFAM" id="SSF56112">
    <property type="entry name" value="Protein kinase-like (PK-like)"/>
    <property type="match status" value="1"/>
</dbReference>
<feature type="chain" id="PRO_5012417402" description="Receptor protein-tyrosine kinase" evidence="17">
    <location>
        <begin position="24"/>
        <end position="1481"/>
    </location>
</feature>
<keyword evidence="10 16" id="KW-0472">Membrane</keyword>
<feature type="disulfide bond" evidence="14">
    <location>
        <begin position="318"/>
        <end position="328"/>
    </location>
</feature>
<dbReference type="CDD" id="cd00192">
    <property type="entry name" value="PTKc"/>
    <property type="match status" value="1"/>
</dbReference>
<evidence type="ECO:0000259" key="18">
    <source>
        <dbReference type="PROSITE" id="PS50011"/>
    </source>
</evidence>
<dbReference type="PRINTS" id="PR00258">
    <property type="entry name" value="SPERACTRCPTR"/>
</dbReference>
<dbReference type="SUPFAM" id="SSF56487">
    <property type="entry name" value="SRCR-like"/>
    <property type="match status" value="5"/>
</dbReference>
<feature type="binding site" evidence="15">
    <location>
        <position position="1217"/>
    </location>
    <ligand>
        <name>ATP</name>
        <dbReference type="ChEBI" id="CHEBI:30616"/>
    </ligand>
</feature>
<dbReference type="STRING" id="400682.A0A1X7VWS9"/>
<dbReference type="InParanoid" id="A0A1X7VWS9"/>
<proteinExistence type="predicted"/>
<comment type="subcellular location">
    <subcellularLocation>
        <location evidence="1">Membrane</location>
        <topology evidence="1">Single-pass membrane protein</topology>
    </subcellularLocation>
</comment>
<dbReference type="PANTHER" id="PTHR48071">
    <property type="entry name" value="SRCR DOMAIN-CONTAINING PROTEIN"/>
    <property type="match status" value="1"/>
</dbReference>
<keyword evidence="5" id="KW-0677">Repeat</keyword>
<dbReference type="InterPro" id="IPR020067">
    <property type="entry name" value="Frizzled_dom"/>
</dbReference>
<dbReference type="InterPro" id="IPR008266">
    <property type="entry name" value="Tyr_kinase_AS"/>
</dbReference>
<dbReference type="EnsemblMetazoa" id="Aqu2.1.44315_001">
    <property type="protein sequence ID" value="Aqu2.1.44315_001"/>
    <property type="gene ID" value="Aqu2.1.44315"/>
</dbReference>
<dbReference type="SMART" id="SM00202">
    <property type="entry name" value="SR"/>
    <property type="match status" value="5"/>
</dbReference>
<keyword evidence="13" id="KW-0325">Glycoprotein</keyword>
<dbReference type="Gene3D" id="3.30.200.20">
    <property type="entry name" value="Phosphorylase Kinase, domain 1"/>
    <property type="match status" value="1"/>
</dbReference>
<evidence type="ECO:0000313" key="22">
    <source>
        <dbReference type="Proteomes" id="UP000007879"/>
    </source>
</evidence>
<dbReference type="InterPro" id="IPR000719">
    <property type="entry name" value="Prot_kinase_dom"/>
</dbReference>
<feature type="domain" description="SRCR" evidence="20">
    <location>
        <begin position="139"/>
        <end position="239"/>
    </location>
</feature>
<feature type="domain" description="SRCR" evidence="20">
    <location>
        <begin position="810"/>
        <end position="910"/>
    </location>
</feature>
<dbReference type="InterPro" id="IPR001190">
    <property type="entry name" value="SRCR"/>
</dbReference>
<dbReference type="FunFam" id="3.10.250.10:FF:000011">
    <property type="entry name" value="Scavenger receptor class A member 5"/>
    <property type="match status" value="1"/>
</dbReference>
<dbReference type="PROSITE" id="PS00107">
    <property type="entry name" value="PROTEIN_KINASE_ATP"/>
    <property type="match status" value="1"/>
</dbReference>
<sequence length="1481" mass="165979">MMQLCVDLPWIILLLQLATLVYGCSYGQLRLVNGYTAADGRVEICINNTWGTVCDDYWTDTHAKVVCRQLGYSTTDAVHYKMGYFGEGSGEIFLDNVKCGGFESSLLLCGHAPIGINNCDHYEDVGVACLQQGCYDGELRLVGGDSFNEGDIELCIDYTWELICADNWTHNNTEVVCRELGYSTLGAVYYNSTDLSSANRLEPFINDVKCDGSENALIDCSYNFSADCSMQPHVSVKCSQPKCNDGQLRLIDGNTPNEGRLEICVNNTWGTVCDDYWTNTNADVACRQLGYTTIGNFYRNRAYFGMGKGTIWLDNVRCLGFEKSLLHCGHHIIGTGNCEHKEDVSVLCYDIDPTYNKTVCSSVLDHQLWAKMSAQGKCEPYFTRNIPSICDAVFTEFDYVYMPKTQTQGQPRVRGFLEYITSYFTFTGECYYKAVKALCTYYYLPCGFNGTVHVPRFLCPDMCTEASNNMCSAGWRTLRAVTLLYNDYESSLGLPHCNNTQALIRNLNLKDDCCFKEVEITGCSYGELRLVNGNTPKEGRVEICIDISWGTVCDDYWSNINADVVCKQLGYSTVGSVYRNRAFFGAGNGRIWLDDVRCIGSETSLLDCQHKAIGENNCEHKEDVSVMCIDTDPSNNKTVCSTNLDDDVWSKMITQGKCEPYFKRNVPSMCDSIFTEDDYVYMPNTQTHSQPRVRGFIEYLTNRFPFKSDCYNIVITTLCTHYYLSCGYNGTTHVPRFLCPDVCTYVSEHLCPDGWRTLKDLSSKYSSYSDSLRLPECNNTDSLIKNLHIASDCCSNGGIMLPSYCSDGEIRLVNGTSGNEGRLEICLNRSWGTICDDGWTNNDAEVVCRQLGYSTTGAVYRDKSYFGGGNGSIHLTDIDCNGNENLFLQCSHTRKTTNCNHNEDIGIICFDIDTSDNETICNTDLDHTFWNKMNTEGRCEPYYKTTNPSVCDAVFTEQDYVYTGQIFGQPDIRDFMEHLTNVFPFTGQCHELAAKALCNYYYVPCGYNRTIHVPRFLCPNECDYVSRQLCSKGWEVFLKVCKSYKYQTLRFETPECNNTDNFIDFLNLTSDCCTGGGIIIQGTPAPPSVMSTSLPIATIISSSLAALCCLVLIIVPILCIVKRKKAKNRRLLMNNMLLLESRESVRYFAAEEVIDFPRKKILASDNISPSHMSELSKYIIPGDKLVLEETVGQGEFGIVYRGIMTNDKCVPQAVAVKTLKGLYSKSDIEDIVSECIKMSNFDDLNVLSLIGVCLDLGPAPYIVMPFMSRGSLLSYLKKERPNLTVSDTSEEDVILNVRKQLLSICLQVANGMSYLASHNFIHRDLAARNCMIDDEGIIKVADFGLSEEVHGQDYFRQSSKEESGSAPAKLPIKWMALESLHDGVFSVKTDVWSYGVLCWEVFSLGKTPYPGLDPVGVVELLDTGGRLHRPYNGACSEEIYALMLSCWCESINDRPTFSDLATSINELIKPLASYMDFSDIV</sequence>
<evidence type="ECO:0000313" key="21">
    <source>
        <dbReference type="EnsemblMetazoa" id="Aqu2.1.44315_001"/>
    </source>
</evidence>
<feature type="signal peptide" evidence="17">
    <location>
        <begin position="1"/>
        <end position="23"/>
    </location>
</feature>
<feature type="disulfide bond" evidence="14">
    <location>
        <begin position="880"/>
        <end position="890"/>
    </location>
</feature>
<feature type="domain" description="FZ" evidence="19">
    <location>
        <begin position="934"/>
        <end position="1076"/>
    </location>
</feature>
<evidence type="ECO:0000256" key="15">
    <source>
        <dbReference type="PROSITE-ProRule" id="PRU10141"/>
    </source>
</evidence>
<dbReference type="InterPro" id="IPR020635">
    <property type="entry name" value="Tyr_kinase_cat_dom"/>
</dbReference>
<evidence type="ECO:0000256" key="1">
    <source>
        <dbReference type="ARBA" id="ARBA00004167"/>
    </source>
</evidence>
<dbReference type="EnsemblMetazoa" id="XM_019998510.1">
    <property type="protein sequence ID" value="XP_019854069.1"/>
    <property type="gene ID" value="LOC100634342"/>
</dbReference>
<evidence type="ECO:0000256" key="13">
    <source>
        <dbReference type="ARBA" id="ARBA00023180"/>
    </source>
</evidence>
<evidence type="ECO:0000256" key="2">
    <source>
        <dbReference type="ARBA" id="ARBA00022679"/>
    </source>
</evidence>
<dbReference type="OrthoDB" id="10599219at2759"/>
<dbReference type="InterPro" id="IPR036790">
    <property type="entry name" value="Frizzled_dom_sf"/>
</dbReference>
<keyword evidence="6 15" id="KW-0547">Nucleotide-binding</keyword>
<dbReference type="SMART" id="SM00219">
    <property type="entry name" value="TyrKc"/>
    <property type="match status" value="1"/>
</dbReference>
<dbReference type="Proteomes" id="UP000007879">
    <property type="component" value="Unassembled WGS sequence"/>
</dbReference>